<accession>A0A9Q5HWB5</accession>
<feature type="compositionally biased region" description="Basic and acidic residues" evidence="1">
    <location>
        <begin position="92"/>
        <end position="119"/>
    </location>
</feature>
<dbReference type="PANTHER" id="PTHR43433">
    <property type="entry name" value="HYDROLASE, ALPHA/BETA FOLD FAMILY PROTEIN"/>
    <property type="match status" value="1"/>
</dbReference>
<proteinExistence type="predicted"/>
<feature type="region of interest" description="Disordered" evidence="1">
    <location>
        <begin position="1117"/>
        <end position="1162"/>
    </location>
</feature>
<feature type="compositionally biased region" description="Polar residues" evidence="1">
    <location>
        <begin position="887"/>
        <end position="896"/>
    </location>
</feature>
<gene>
    <name evidence="2" type="ORF">A7U60_g5861</name>
</gene>
<reference evidence="2" key="1">
    <citation type="submission" date="2016-06" db="EMBL/GenBank/DDBJ databases">
        <title>Draft Genome sequence of the fungus Inonotus baumii.</title>
        <authorList>
            <person name="Zhu H."/>
            <person name="Lin W."/>
        </authorList>
    </citation>
    <scope>NUCLEOTIDE SEQUENCE</scope>
    <source>
        <strain evidence="2">821</strain>
    </source>
</reference>
<feature type="compositionally biased region" description="Polar residues" evidence="1">
    <location>
        <begin position="942"/>
        <end position="959"/>
    </location>
</feature>
<feature type="compositionally biased region" description="Polar residues" evidence="1">
    <location>
        <begin position="989"/>
        <end position="1000"/>
    </location>
</feature>
<dbReference type="InterPro" id="IPR050471">
    <property type="entry name" value="AB_hydrolase"/>
</dbReference>
<organism evidence="2 3">
    <name type="scientific">Sanghuangporus baumii</name>
    <name type="common">Phellinus baumii</name>
    <dbReference type="NCBI Taxonomy" id="108892"/>
    <lineage>
        <taxon>Eukaryota</taxon>
        <taxon>Fungi</taxon>
        <taxon>Dikarya</taxon>
        <taxon>Basidiomycota</taxon>
        <taxon>Agaricomycotina</taxon>
        <taxon>Agaricomycetes</taxon>
        <taxon>Hymenochaetales</taxon>
        <taxon>Hymenochaetaceae</taxon>
        <taxon>Sanghuangporus</taxon>
    </lineage>
</organism>
<evidence type="ECO:0000313" key="2">
    <source>
        <dbReference type="EMBL" id="OCB87126.1"/>
    </source>
</evidence>
<dbReference type="Proteomes" id="UP000757232">
    <property type="component" value="Unassembled WGS sequence"/>
</dbReference>
<feature type="region of interest" description="Disordered" evidence="1">
    <location>
        <begin position="1"/>
        <end position="241"/>
    </location>
</feature>
<feature type="region of interest" description="Disordered" evidence="1">
    <location>
        <begin position="861"/>
        <end position="897"/>
    </location>
</feature>
<comment type="caution">
    <text evidence="2">The sequence shown here is derived from an EMBL/GenBank/DDBJ whole genome shotgun (WGS) entry which is preliminary data.</text>
</comment>
<protein>
    <submittedName>
        <fullName evidence="2">Alpha/beta-hydrolase</fullName>
    </submittedName>
</protein>
<feature type="compositionally biased region" description="Low complexity" evidence="1">
    <location>
        <begin position="531"/>
        <end position="544"/>
    </location>
</feature>
<keyword evidence="3" id="KW-1185">Reference proteome</keyword>
<dbReference type="InterPro" id="IPR029058">
    <property type="entry name" value="AB_hydrolase_fold"/>
</dbReference>
<evidence type="ECO:0000256" key="1">
    <source>
        <dbReference type="SAM" id="MobiDB-lite"/>
    </source>
</evidence>
<feature type="compositionally biased region" description="Low complexity" evidence="1">
    <location>
        <begin position="1011"/>
        <end position="1022"/>
    </location>
</feature>
<feature type="region of interest" description="Disordered" evidence="1">
    <location>
        <begin position="525"/>
        <end position="595"/>
    </location>
</feature>
<feature type="compositionally biased region" description="Polar residues" evidence="1">
    <location>
        <begin position="1"/>
        <end position="22"/>
    </location>
</feature>
<feature type="compositionally biased region" description="Polar residues" evidence="1">
    <location>
        <begin position="1121"/>
        <end position="1135"/>
    </location>
</feature>
<feature type="compositionally biased region" description="Polar residues" evidence="1">
    <location>
        <begin position="43"/>
        <end position="65"/>
    </location>
</feature>
<feature type="region of interest" description="Disordered" evidence="1">
    <location>
        <begin position="325"/>
        <end position="437"/>
    </location>
</feature>
<feature type="region of interest" description="Disordered" evidence="1">
    <location>
        <begin position="933"/>
        <end position="1042"/>
    </location>
</feature>
<feature type="compositionally biased region" description="Polar residues" evidence="1">
    <location>
        <begin position="545"/>
        <end position="565"/>
    </location>
</feature>
<dbReference type="SUPFAM" id="SSF53474">
    <property type="entry name" value="alpha/beta-Hydrolases"/>
    <property type="match status" value="1"/>
</dbReference>
<feature type="compositionally biased region" description="Acidic residues" evidence="1">
    <location>
        <begin position="138"/>
        <end position="147"/>
    </location>
</feature>
<feature type="compositionally biased region" description="Low complexity" evidence="1">
    <location>
        <begin position="575"/>
        <end position="592"/>
    </location>
</feature>
<feature type="compositionally biased region" description="Acidic residues" evidence="1">
    <location>
        <begin position="864"/>
        <end position="874"/>
    </location>
</feature>
<dbReference type="PANTHER" id="PTHR43433:SF10">
    <property type="entry name" value="AB HYDROLASE-1 DOMAIN-CONTAINING PROTEIN"/>
    <property type="match status" value="1"/>
</dbReference>
<feature type="region of interest" description="Disordered" evidence="1">
    <location>
        <begin position="1280"/>
        <end position="1304"/>
    </location>
</feature>
<feature type="compositionally biased region" description="Pro residues" evidence="1">
    <location>
        <begin position="341"/>
        <end position="351"/>
    </location>
</feature>
<dbReference type="OrthoDB" id="435520at2759"/>
<feature type="compositionally biased region" description="Polar residues" evidence="1">
    <location>
        <begin position="459"/>
        <end position="476"/>
    </location>
</feature>
<feature type="region of interest" description="Disordered" evidence="1">
    <location>
        <begin position="450"/>
        <end position="503"/>
    </location>
</feature>
<dbReference type="EMBL" id="LNZH02000195">
    <property type="protein sequence ID" value="OCB87126.1"/>
    <property type="molecule type" value="Genomic_DNA"/>
</dbReference>
<sequence length="1304" mass="141704">MSTQTLRMSASHGSMRPSSSSAAVGGPNPPRDHRRERRKPAIATSTSPSSFGGIVNSASTSTFQRARSPSPTSSTRLEENYLAIKRRTHRRSYFDHYPERSARRREKAREEVEDRRSEGMELQPPLLMGSVGVATADRDEEEDEGDTFETFGRTTMRKSLSVGGGEASSSSLARLSRKGKERNELSSSEVFDRDQIREGGGVAFPTIGDAQRQPYAREDASSSLHPQPKSSTSTTTQSRNFITPKAAVVPYGAYRDDVPTLRYSYSTYSSSQTQGETLTPPQTPVEPSARGLIHVVVAPVPGVEAMDALVDGMDGSDEDELFKRLQSSTSKRSVPSHHPLYAPPLPQPPPGIVLGRGYPARKVSLSSESDDDEELQVRSTTFGGKERSSAKRRHEGGRTASSSTILADMSDRGHQRPSTASTYTQEEHERVPPPSIDEIIRKHTAVPPHLPSYIAKKQPNGQSQSRPTTGTKSLIPSNVGHDRRQEPSLSDSEPEPLTPSEEAALVARSSIDSVTAEVQQSLRLHKTQEQSAASSAATSNASMSQEDTPSNSKRLSHYSSKTSRSAGGCDQSIRSGSASASTSNGVGANSGSPALMSDPELPLDLLALQHSNGKRAKQDSQKEAIATYLRSARMTTLLKLTQRPHASTNRPLTVSLSDLGSATGFPLVVFLGLGCVRYVMGLYDEMAECLGLRLITIDRWGLGRTDVPPTSASRGVPEWTTVVEEVLDRLHIDKCAVMAHSAGAPYALSFAGRNPQRIVGDICLLAPWVGGGAGGLRFAHVWLERMSAYSCTAGGYRWLRYIPNGLLKTAQAAEWKIQAWMIGKPPKITYEGIGYNINTPVSSAAYNIDSSGHFVRARDQNPSFDEEEEYDETPDFSSRASIKRGKSSASVKSSPYTVGVAASAKSRPSISSGNTFSDYDDLADFNGRFDSQSTFERRRTRAASTDGHTSCNEQGSASVTRKRPSKGFLRIWKGLPHNNPGPVPPLPNIDTTLNEQQSPQTPQPKRKLKSLKSISSIKSRSSTTTNVPARPRTAEKSPVLPEQDFETSLQFAVNEFGLKDASNTDLTSEPPNRPRLDLDTKVALPHVSAYSAGSVDTKNGLASASSVINRLPYGPRASGRRSISFTSTTSASQSLFGRPPLPQIPRTLGRSSTASSPRKENGESFQVAMGNALIAASHAESARGTHPDLLQILNHEQRPWGFSYARYPHRVRVWYGDKDERIAADAVKWMEGAMGQDRCRVTVVKGADHGLMYRTNVVVDVLEEVCEAWAASVHGSSRKREYSSRSEPITPSGLELGSDPFKFF</sequence>
<name>A0A9Q5HWB5_SANBA</name>
<evidence type="ECO:0000313" key="3">
    <source>
        <dbReference type="Proteomes" id="UP000757232"/>
    </source>
</evidence>
<dbReference type="Gene3D" id="3.40.50.1820">
    <property type="entry name" value="alpha/beta hydrolase"/>
    <property type="match status" value="2"/>
</dbReference>